<dbReference type="AlphaFoldDB" id="A0AA39VPB4"/>
<feature type="compositionally biased region" description="Acidic residues" evidence="1">
    <location>
        <begin position="109"/>
        <end position="118"/>
    </location>
</feature>
<evidence type="ECO:0000256" key="1">
    <source>
        <dbReference type="SAM" id="MobiDB-lite"/>
    </source>
</evidence>
<gene>
    <name evidence="2" type="ORF">LWI29_032214</name>
</gene>
<feature type="compositionally biased region" description="Basic and acidic residues" evidence="1">
    <location>
        <begin position="132"/>
        <end position="149"/>
    </location>
</feature>
<keyword evidence="3" id="KW-1185">Reference proteome</keyword>
<reference evidence="2" key="1">
    <citation type="journal article" date="2022" name="Plant J.">
        <title>Strategies of tolerance reflected in two North American maple genomes.</title>
        <authorList>
            <person name="McEvoy S.L."/>
            <person name="Sezen U.U."/>
            <person name="Trouern-Trend A."/>
            <person name="McMahon S.M."/>
            <person name="Schaberg P.G."/>
            <person name="Yang J."/>
            <person name="Wegrzyn J.L."/>
            <person name="Swenson N.G."/>
        </authorList>
    </citation>
    <scope>NUCLEOTIDE SEQUENCE</scope>
    <source>
        <strain evidence="2">NS2018</strain>
    </source>
</reference>
<feature type="region of interest" description="Disordered" evidence="1">
    <location>
        <begin position="56"/>
        <end position="152"/>
    </location>
</feature>
<reference evidence="2" key="2">
    <citation type="submission" date="2023-06" db="EMBL/GenBank/DDBJ databases">
        <authorList>
            <person name="Swenson N.G."/>
            <person name="Wegrzyn J.L."/>
            <person name="Mcevoy S.L."/>
        </authorList>
    </citation>
    <scope>NUCLEOTIDE SEQUENCE</scope>
    <source>
        <strain evidence="2">NS2018</strain>
        <tissue evidence="2">Leaf</tissue>
    </source>
</reference>
<protein>
    <submittedName>
        <fullName evidence="2">Uncharacterized protein</fullName>
    </submittedName>
</protein>
<evidence type="ECO:0000313" key="2">
    <source>
        <dbReference type="EMBL" id="KAK0593169.1"/>
    </source>
</evidence>
<organism evidence="2 3">
    <name type="scientific">Acer saccharum</name>
    <name type="common">Sugar maple</name>
    <dbReference type="NCBI Taxonomy" id="4024"/>
    <lineage>
        <taxon>Eukaryota</taxon>
        <taxon>Viridiplantae</taxon>
        <taxon>Streptophyta</taxon>
        <taxon>Embryophyta</taxon>
        <taxon>Tracheophyta</taxon>
        <taxon>Spermatophyta</taxon>
        <taxon>Magnoliopsida</taxon>
        <taxon>eudicotyledons</taxon>
        <taxon>Gunneridae</taxon>
        <taxon>Pentapetalae</taxon>
        <taxon>rosids</taxon>
        <taxon>malvids</taxon>
        <taxon>Sapindales</taxon>
        <taxon>Sapindaceae</taxon>
        <taxon>Hippocastanoideae</taxon>
        <taxon>Acereae</taxon>
        <taxon>Acer</taxon>
    </lineage>
</organism>
<proteinExistence type="predicted"/>
<dbReference type="Proteomes" id="UP001168877">
    <property type="component" value="Unassembled WGS sequence"/>
</dbReference>
<sequence length="166" mass="18888">MANNGSSSRPAGGADRSLAELWKSQTTLEQKVDTIAENLRQVIENLGEMTTNLRNRENRAPMFRGTRVSPTGACDQRRPRRHVRPAPPEFSESDEGEIRRRRQGVTDAGTDEEVEEWVLGEPGAAQPRGNNHRFDRGNQEYQGRKEYGKNNRTYSYNRTLTQELLS</sequence>
<evidence type="ECO:0000313" key="3">
    <source>
        <dbReference type="Proteomes" id="UP001168877"/>
    </source>
</evidence>
<name>A0AA39VPB4_ACESA</name>
<comment type="caution">
    <text evidence="2">The sequence shown here is derived from an EMBL/GenBank/DDBJ whole genome shotgun (WGS) entry which is preliminary data.</text>
</comment>
<accession>A0AA39VPB4</accession>
<dbReference type="EMBL" id="JAUESC010000380">
    <property type="protein sequence ID" value="KAK0593169.1"/>
    <property type="molecule type" value="Genomic_DNA"/>
</dbReference>